<reference evidence="4" key="1">
    <citation type="journal article" date="2014" name="Int. J. Syst. Evol. Microbiol.">
        <title>Complete genome of a new Firmicutes species belonging to the dominant human colonic microbiota ('Ruminococcus bicirculans') reveals two chromosomes and a selective capacity to utilize plant glucans.</title>
        <authorList>
            <consortium name="NISC Comparative Sequencing Program"/>
            <person name="Wegmann U."/>
            <person name="Louis P."/>
            <person name="Goesmann A."/>
            <person name="Henrissat B."/>
            <person name="Duncan S.H."/>
            <person name="Flint H.J."/>
        </authorList>
    </citation>
    <scope>NUCLEOTIDE SEQUENCE</scope>
    <source>
        <strain evidence="4">NBRC 103855</strain>
    </source>
</reference>
<evidence type="ECO:0000256" key="1">
    <source>
        <dbReference type="SAM" id="Phobius"/>
    </source>
</evidence>
<organism evidence="4 5">
    <name type="scientific">Devosia yakushimensis</name>
    <dbReference type="NCBI Taxonomy" id="470028"/>
    <lineage>
        <taxon>Bacteria</taxon>
        <taxon>Pseudomonadati</taxon>
        <taxon>Pseudomonadota</taxon>
        <taxon>Alphaproteobacteria</taxon>
        <taxon>Hyphomicrobiales</taxon>
        <taxon>Devosiaceae</taxon>
        <taxon>Devosia</taxon>
    </lineage>
</organism>
<feature type="transmembrane region" description="Helical" evidence="1">
    <location>
        <begin position="83"/>
        <end position="103"/>
    </location>
</feature>
<evidence type="ECO:0000313" key="5">
    <source>
        <dbReference type="Proteomes" id="UP001161406"/>
    </source>
</evidence>
<dbReference type="EMBL" id="BSNG01000001">
    <property type="protein sequence ID" value="GLQ10677.1"/>
    <property type="molecule type" value="Genomic_DNA"/>
</dbReference>
<dbReference type="Pfam" id="PF04773">
    <property type="entry name" value="FecR"/>
    <property type="match status" value="1"/>
</dbReference>
<dbReference type="Pfam" id="PF16220">
    <property type="entry name" value="DUF4880"/>
    <property type="match status" value="1"/>
</dbReference>
<proteinExistence type="predicted"/>
<dbReference type="PANTHER" id="PTHR30273">
    <property type="entry name" value="PERIPLASMIC SIGNAL SENSOR AND SIGMA FACTOR ACTIVATOR FECR-RELATED"/>
    <property type="match status" value="1"/>
</dbReference>
<gene>
    <name evidence="4" type="ORF">GCM10007913_26090</name>
</gene>
<evidence type="ECO:0000313" key="4">
    <source>
        <dbReference type="EMBL" id="GLQ10677.1"/>
    </source>
</evidence>
<protein>
    <submittedName>
        <fullName evidence="4">Sensor</fullName>
    </submittedName>
</protein>
<sequence length="285" mass="30339">MRRQSEGSANSERALSDEAIDWIVKLQSGHATADDARAFRDWRGRSLAHEAAAQKAEAIWYGVGVAGEPAQQAERRKRVTRRAVLGGGAALVAGAAVMSSGVFRSFLADYATGSGEQRTITLADGSTVQLNASSAFSVELKPERRTITLHEGQATFAVAADAERPFIVRAAGGEARVLGTQFDVDIRDGKVFVTVIEGRVAVADTRQGQAELGANEQAIYGAAAPLSTLAVNAEQVTAWRRGRLVFENRRLDSVIAEIARQGSGTVLILNPEIAALETPSPEPCR</sequence>
<keyword evidence="1" id="KW-0812">Transmembrane</keyword>
<keyword evidence="1" id="KW-0472">Membrane</keyword>
<reference evidence="4" key="2">
    <citation type="submission" date="2023-01" db="EMBL/GenBank/DDBJ databases">
        <title>Draft genome sequence of Devosia yakushimensis strain NBRC 103855.</title>
        <authorList>
            <person name="Sun Q."/>
            <person name="Mori K."/>
        </authorList>
    </citation>
    <scope>NUCLEOTIDE SEQUENCE</scope>
    <source>
        <strain evidence="4">NBRC 103855</strain>
    </source>
</reference>
<dbReference type="RefSeq" id="WP_284391492.1">
    <property type="nucleotide sequence ID" value="NZ_BSNG01000001.1"/>
</dbReference>
<name>A0ABQ5UGZ5_9HYPH</name>
<dbReference type="Proteomes" id="UP001161406">
    <property type="component" value="Unassembled WGS sequence"/>
</dbReference>
<feature type="domain" description="FecR N-terminal" evidence="3">
    <location>
        <begin position="17"/>
        <end position="58"/>
    </location>
</feature>
<dbReference type="InterPro" id="IPR032623">
    <property type="entry name" value="FecR_N"/>
</dbReference>
<comment type="caution">
    <text evidence="4">The sequence shown here is derived from an EMBL/GenBank/DDBJ whole genome shotgun (WGS) entry which is preliminary data.</text>
</comment>
<accession>A0ABQ5UGZ5</accession>
<dbReference type="PANTHER" id="PTHR30273:SF2">
    <property type="entry name" value="PROTEIN FECR"/>
    <property type="match status" value="1"/>
</dbReference>
<dbReference type="InterPro" id="IPR006860">
    <property type="entry name" value="FecR"/>
</dbReference>
<evidence type="ECO:0000259" key="2">
    <source>
        <dbReference type="Pfam" id="PF04773"/>
    </source>
</evidence>
<feature type="domain" description="FecR protein" evidence="2">
    <location>
        <begin position="109"/>
        <end position="200"/>
    </location>
</feature>
<dbReference type="InterPro" id="IPR012373">
    <property type="entry name" value="Ferrdict_sens_TM"/>
</dbReference>
<keyword evidence="1" id="KW-1133">Transmembrane helix</keyword>
<dbReference type="PIRSF" id="PIRSF018266">
    <property type="entry name" value="FecR"/>
    <property type="match status" value="1"/>
</dbReference>
<keyword evidence="5" id="KW-1185">Reference proteome</keyword>
<evidence type="ECO:0000259" key="3">
    <source>
        <dbReference type="Pfam" id="PF16220"/>
    </source>
</evidence>
<dbReference type="Gene3D" id="2.60.120.1440">
    <property type="match status" value="1"/>
</dbReference>